<evidence type="ECO:0000313" key="1">
    <source>
        <dbReference type="EMBL" id="KAA3473206.1"/>
    </source>
</evidence>
<dbReference type="Proteomes" id="UP000325315">
    <property type="component" value="Unassembled WGS sequence"/>
</dbReference>
<dbReference type="EMBL" id="SMMG02000005">
    <property type="protein sequence ID" value="KAA3473206.1"/>
    <property type="molecule type" value="Genomic_DNA"/>
</dbReference>
<organism evidence="1 2">
    <name type="scientific">Gossypium australe</name>
    <dbReference type="NCBI Taxonomy" id="47621"/>
    <lineage>
        <taxon>Eukaryota</taxon>
        <taxon>Viridiplantae</taxon>
        <taxon>Streptophyta</taxon>
        <taxon>Embryophyta</taxon>
        <taxon>Tracheophyta</taxon>
        <taxon>Spermatophyta</taxon>
        <taxon>Magnoliopsida</taxon>
        <taxon>eudicotyledons</taxon>
        <taxon>Gunneridae</taxon>
        <taxon>Pentapetalae</taxon>
        <taxon>rosids</taxon>
        <taxon>malvids</taxon>
        <taxon>Malvales</taxon>
        <taxon>Malvaceae</taxon>
        <taxon>Malvoideae</taxon>
        <taxon>Gossypium</taxon>
    </lineage>
</organism>
<proteinExistence type="predicted"/>
<gene>
    <name evidence="1" type="ORF">EPI10_023607</name>
</gene>
<reference evidence="2" key="1">
    <citation type="journal article" date="2019" name="Plant Biotechnol. J.">
        <title>Genome sequencing of the Australian wild diploid species Gossypium australe highlights disease resistance and delayed gland morphogenesis.</title>
        <authorList>
            <person name="Cai Y."/>
            <person name="Cai X."/>
            <person name="Wang Q."/>
            <person name="Wang P."/>
            <person name="Zhang Y."/>
            <person name="Cai C."/>
            <person name="Xu Y."/>
            <person name="Wang K."/>
            <person name="Zhou Z."/>
            <person name="Wang C."/>
            <person name="Geng S."/>
            <person name="Li B."/>
            <person name="Dong Q."/>
            <person name="Hou Y."/>
            <person name="Wang H."/>
            <person name="Ai P."/>
            <person name="Liu Z."/>
            <person name="Yi F."/>
            <person name="Sun M."/>
            <person name="An G."/>
            <person name="Cheng J."/>
            <person name="Zhang Y."/>
            <person name="Shi Q."/>
            <person name="Xie Y."/>
            <person name="Shi X."/>
            <person name="Chang Y."/>
            <person name="Huang F."/>
            <person name="Chen Y."/>
            <person name="Hong S."/>
            <person name="Mi L."/>
            <person name="Sun Q."/>
            <person name="Zhang L."/>
            <person name="Zhou B."/>
            <person name="Peng R."/>
            <person name="Zhang X."/>
            <person name="Liu F."/>
        </authorList>
    </citation>
    <scope>NUCLEOTIDE SEQUENCE [LARGE SCALE GENOMIC DNA]</scope>
    <source>
        <strain evidence="2">cv. PA1801</strain>
    </source>
</reference>
<comment type="caution">
    <text evidence="1">The sequence shown here is derived from an EMBL/GenBank/DDBJ whole genome shotgun (WGS) entry which is preliminary data.</text>
</comment>
<name>A0A5B6VVI5_9ROSI</name>
<dbReference type="OrthoDB" id="1291547at2759"/>
<evidence type="ECO:0000313" key="2">
    <source>
        <dbReference type="Proteomes" id="UP000325315"/>
    </source>
</evidence>
<accession>A0A5B6VVI5</accession>
<sequence>MKIHESHPTGSTPSPEVNVAVHNNSKSERNYSCGRGRSHNMDVVEDYIKFVLSMWYERTLVHTFRIPEHLKKLYSASIKKKGKNVEIKLINQNNDVESNFEHKDDGLDYNDEARYAYNDDDFKNLVNFTHFDVKDFFKNDGGKVGDEKKI</sequence>
<protein>
    <submittedName>
        <fullName evidence="1">Glycine-rich RNA-binding protein RZ1A-like</fullName>
    </submittedName>
</protein>
<keyword evidence="2" id="KW-1185">Reference proteome</keyword>
<dbReference type="AlphaFoldDB" id="A0A5B6VVI5"/>